<dbReference type="PANTHER" id="PTHR32089">
    <property type="entry name" value="METHYL-ACCEPTING CHEMOTAXIS PROTEIN MCPB"/>
    <property type="match status" value="1"/>
</dbReference>
<dbReference type="PANTHER" id="PTHR32089:SF70">
    <property type="entry name" value="ENERGY TAXIS MODULATING METHYL ACCEPTING SENSORY TRANSDUCER"/>
    <property type="match status" value="1"/>
</dbReference>
<evidence type="ECO:0000313" key="7">
    <source>
        <dbReference type="Proteomes" id="UP000006683"/>
    </source>
</evidence>
<dbReference type="eggNOG" id="COG0840">
    <property type="taxonomic scope" value="Bacteria"/>
</dbReference>
<reference evidence="6 7" key="1">
    <citation type="journal article" date="2010" name="Stand. Genomic Sci.">
        <title>Complete genome sequence of Ferrimonas balearica type strain (PAT).</title>
        <authorList>
            <person name="Nolan M."/>
            <person name="Sikorski J."/>
            <person name="Davenport K."/>
            <person name="Lucas S."/>
            <person name="Glavina Del Rio T."/>
            <person name="Tice H."/>
            <person name="Cheng J."/>
            <person name="Goodwin L."/>
            <person name="Pitluck S."/>
            <person name="Liolios K."/>
            <person name="Ivanova N."/>
            <person name="Mavromatis K."/>
            <person name="Ovchinnikova G."/>
            <person name="Pati A."/>
            <person name="Chen A."/>
            <person name="Palaniappan K."/>
            <person name="Land M."/>
            <person name="Hauser L."/>
            <person name="Chang Y."/>
            <person name="Jeffries C."/>
            <person name="Tapia R."/>
            <person name="Brettin T."/>
            <person name="Detter J."/>
            <person name="Han C."/>
            <person name="Yasawong M."/>
            <person name="Rohde M."/>
            <person name="Tindall B."/>
            <person name="Goker M."/>
            <person name="Woyke T."/>
            <person name="Bristow J."/>
            <person name="Eisen J."/>
            <person name="Markowitz V."/>
            <person name="Hugenholtz P."/>
            <person name="Kyrpides N."/>
            <person name="Klenk H."/>
            <person name="Lapidus A."/>
        </authorList>
    </citation>
    <scope>NUCLEOTIDE SEQUENCE [LARGE SCALE GENOMIC DNA]</scope>
    <source>
        <strain evidence="7">DSM 9799 / CCM 4581 / KCTC 23876 / PAT</strain>
    </source>
</reference>
<keyword evidence="2 3" id="KW-0807">Transducer</keyword>
<sequence length="358" mass="39427">MFFNNNKKKCLALEAANAELIEREQGMQQRVAQLESMLAQREGELVQRERQHETDARSMSLMLRSYYGVGDVRQTVADLSVAMLSQRDQVTGSAVLYDQSIQVLQHMHSELGRVASQAEASLASLTQLKQVAKRIDEFVGIIGNISEQTNLLALNAAIEAARAGEQGRGFAVVAGEVRDLAERANGASSEIGQLMTQIEQDTESTDRHLQDTHTSCKSLVQEADEGLQAVREALALSKQMHGAIERNAELGFIETVKMDHLSWKAMVYRAAVSGEWQGDLGDHTSCRLGQWYYCGDGRRHHADKPAYRDLEAPHKAVHEFGIAALDAVKKGQPSADLLLAMEEASDALMQGLDRLVQA</sequence>
<keyword evidence="4" id="KW-0175">Coiled coil</keyword>
<evidence type="ECO:0000259" key="5">
    <source>
        <dbReference type="PROSITE" id="PS50111"/>
    </source>
</evidence>
<proteinExistence type="predicted"/>
<protein>
    <submittedName>
        <fullName evidence="6">Methyl-accepting chemotaxis sensory transducer</fullName>
    </submittedName>
</protein>
<dbReference type="KEGG" id="fbl:Fbal_1792"/>
<feature type="coiled-coil region" evidence="4">
    <location>
        <begin position="17"/>
        <end position="51"/>
    </location>
</feature>
<gene>
    <name evidence="6" type="ordered locus">Fbal_1792</name>
</gene>
<evidence type="ECO:0000256" key="3">
    <source>
        <dbReference type="PROSITE-ProRule" id="PRU00284"/>
    </source>
</evidence>
<dbReference type="InterPro" id="IPR004089">
    <property type="entry name" value="MCPsignal_dom"/>
</dbReference>
<dbReference type="GO" id="GO:0007165">
    <property type="term" value="P:signal transduction"/>
    <property type="evidence" value="ECO:0007669"/>
    <property type="project" value="UniProtKB-KW"/>
</dbReference>
<dbReference type="Pfam" id="PF00015">
    <property type="entry name" value="MCPsignal"/>
    <property type="match status" value="1"/>
</dbReference>
<evidence type="ECO:0000256" key="4">
    <source>
        <dbReference type="SAM" id="Coils"/>
    </source>
</evidence>
<dbReference type="PROSITE" id="PS50111">
    <property type="entry name" value="CHEMOTAXIS_TRANSDUC_2"/>
    <property type="match status" value="1"/>
</dbReference>
<dbReference type="STRING" id="550540.Fbal_1792"/>
<dbReference type="SMART" id="SM00283">
    <property type="entry name" value="MA"/>
    <property type="match status" value="1"/>
</dbReference>
<dbReference type="Gene3D" id="1.20.120.30">
    <property type="entry name" value="Aspartate receptor, ligand-binding domain"/>
    <property type="match status" value="1"/>
</dbReference>
<dbReference type="Proteomes" id="UP000006683">
    <property type="component" value="Chromosome"/>
</dbReference>
<comment type="subcellular location">
    <subcellularLocation>
        <location evidence="1">Membrane</location>
    </subcellularLocation>
</comment>
<dbReference type="SUPFAM" id="SSF58104">
    <property type="entry name" value="Methyl-accepting chemotaxis protein (MCP) signaling domain"/>
    <property type="match status" value="1"/>
</dbReference>
<dbReference type="GO" id="GO:0016020">
    <property type="term" value="C:membrane"/>
    <property type="evidence" value="ECO:0007669"/>
    <property type="project" value="UniProtKB-SubCell"/>
</dbReference>
<keyword evidence="7" id="KW-1185">Reference proteome</keyword>
<dbReference type="Gene3D" id="6.10.250.3200">
    <property type="match status" value="1"/>
</dbReference>
<dbReference type="Pfam" id="PF13682">
    <property type="entry name" value="CZB"/>
    <property type="match status" value="1"/>
</dbReference>
<name>E1SS40_FERBD</name>
<dbReference type="AlphaFoldDB" id="E1SS40"/>
<organism evidence="6 7">
    <name type="scientific">Ferrimonas balearica (strain DSM 9799 / CCM 4581 / KCTC 23876 / PAT)</name>
    <dbReference type="NCBI Taxonomy" id="550540"/>
    <lineage>
        <taxon>Bacteria</taxon>
        <taxon>Pseudomonadati</taxon>
        <taxon>Pseudomonadota</taxon>
        <taxon>Gammaproteobacteria</taxon>
        <taxon>Alteromonadales</taxon>
        <taxon>Ferrimonadaceae</taxon>
        <taxon>Ferrimonas</taxon>
    </lineage>
</organism>
<dbReference type="EMBL" id="CP002209">
    <property type="protein sequence ID" value="ADN75995.1"/>
    <property type="molecule type" value="Genomic_DNA"/>
</dbReference>
<dbReference type="HOGENOM" id="CLU_000445_21_0_6"/>
<evidence type="ECO:0000256" key="2">
    <source>
        <dbReference type="ARBA" id="ARBA00023224"/>
    </source>
</evidence>
<feature type="domain" description="Methyl-accepting transducer" evidence="5">
    <location>
        <begin position="109"/>
        <end position="250"/>
    </location>
</feature>
<dbReference type="GO" id="GO:0006935">
    <property type="term" value="P:chemotaxis"/>
    <property type="evidence" value="ECO:0007669"/>
    <property type="project" value="UniProtKB-ARBA"/>
</dbReference>
<dbReference type="InterPro" id="IPR025991">
    <property type="entry name" value="Chemoreceptor_zinc-bind_dom"/>
</dbReference>
<evidence type="ECO:0000313" key="6">
    <source>
        <dbReference type="EMBL" id="ADN75995.1"/>
    </source>
</evidence>
<evidence type="ECO:0000256" key="1">
    <source>
        <dbReference type="ARBA" id="ARBA00004370"/>
    </source>
</evidence>
<accession>E1SS40</accession>